<keyword evidence="3 6" id="KW-0347">Helicase</keyword>
<protein>
    <recommendedName>
        <fullName evidence="7">ATP-dependent RNA helicase</fullName>
        <ecNumber evidence="7">3.6.4.13</ecNumber>
    </recommendedName>
</protein>
<dbReference type="KEGG" id="bnn:FOA43_004180"/>
<gene>
    <name evidence="12" type="ORF">FOA43_004180</name>
</gene>
<comment type="function">
    <text evidence="7">RNA helicase.</text>
</comment>
<dbReference type="Gene3D" id="3.40.50.300">
    <property type="entry name" value="P-loop containing nucleotide triphosphate hydrolases"/>
    <property type="match status" value="2"/>
</dbReference>
<comment type="similarity">
    <text evidence="6">Belongs to the DEAD box helicase family.</text>
</comment>
<dbReference type="RefSeq" id="XP_038780351.1">
    <property type="nucleotide sequence ID" value="XM_038924423.1"/>
</dbReference>
<evidence type="ECO:0000313" key="13">
    <source>
        <dbReference type="Proteomes" id="UP000662931"/>
    </source>
</evidence>
<dbReference type="CDD" id="cd18787">
    <property type="entry name" value="SF2_C_DEAD"/>
    <property type="match status" value="1"/>
</dbReference>
<evidence type="ECO:0000256" key="4">
    <source>
        <dbReference type="ARBA" id="ARBA00022840"/>
    </source>
</evidence>
<comment type="domain">
    <text evidence="7">The Q motif is unique to and characteristic of the DEAD box family of RNA helicases and controls ATP binding and hydrolysis.</text>
</comment>
<evidence type="ECO:0000256" key="5">
    <source>
        <dbReference type="ARBA" id="ARBA00022884"/>
    </source>
</evidence>
<keyword evidence="4 6" id="KW-0067">ATP-binding</keyword>
<dbReference type="InterPro" id="IPR014001">
    <property type="entry name" value="Helicase_ATP-bd"/>
</dbReference>
<dbReference type="Proteomes" id="UP000662931">
    <property type="component" value="Chromosome 4"/>
</dbReference>
<dbReference type="PROSITE" id="PS51193">
    <property type="entry name" value="HELICASE_ATP_BIND_2"/>
    <property type="match status" value="1"/>
</dbReference>
<proteinExistence type="inferred from homology"/>
<dbReference type="InterPro" id="IPR014013">
    <property type="entry name" value="Helic_SF1/SF2_ATP-bd_DinG/Rad3"/>
</dbReference>
<evidence type="ECO:0000256" key="6">
    <source>
        <dbReference type="RuleBase" id="RU000492"/>
    </source>
</evidence>
<dbReference type="InterPro" id="IPR027417">
    <property type="entry name" value="P-loop_NTPase"/>
</dbReference>
<dbReference type="GO" id="GO:0016787">
    <property type="term" value="F:hydrolase activity"/>
    <property type="evidence" value="ECO:0007669"/>
    <property type="project" value="UniProtKB-KW"/>
</dbReference>
<dbReference type="PROSITE" id="PS51192">
    <property type="entry name" value="HELICASE_ATP_BIND_1"/>
    <property type="match status" value="1"/>
</dbReference>
<dbReference type="InterPro" id="IPR000629">
    <property type="entry name" value="RNA-helicase_DEAD-box_CS"/>
</dbReference>
<feature type="region of interest" description="Disordered" evidence="8">
    <location>
        <begin position="1"/>
        <end position="99"/>
    </location>
</feature>
<evidence type="ECO:0000256" key="1">
    <source>
        <dbReference type="ARBA" id="ARBA00022741"/>
    </source>
</evidence>
<dbReference type="SMART" id="SM00487">
    <property type="entry name" value="DEXDc"/>
    <property type="match status" value="1"/>
</dbReference>
<evidence type="ECO:0000259" key="9">
    <source>
        <dbReference type="PROSITE" id="PS51192"/>
    </source>
</evidence>
<comment type="catalytic activity">
    <reaction evidence="7">
        <text>ATP + H2O = ADP + phosphate + H(+)</text>
        <dbReference type="Rhea" id="RHEA:13065"/>
        <dbReference type="ChEBI" id="CHEBI:15377"/>
        <dbReference type="ChEBI" id="CHEBI:15378"/>
        <dbReference type="ChEBI" id="CHEBI:30616"/>
        <dbReference type="ChEBI" id="CHEBI:43474"/>
        <dbReference type="ChEBI" id="CHEBI:456216"/>
        <dbReference type="EC" id="3.6.4.13"/>
    </reaction>
</comment>
<name>A0A875S628_EENNA</name>
<keyword evidence="1 6" id="KW-0547">Nucleotide-binding</keyword>
<dbReference type="EMBL" id="CP064815">
    <property type="protein sequence ID" value="QPG76786.1"/>
    <property type="molecule type" value="Genomic_DNA"/>
</dbReference>
<dbReference type="Pfam" id="PF00271">
    <property type="entry name" value="Helicase_C"/>
    <property type="match status" value="1"/>
</dbReference>
<accession>A0A875S628</accession>
<evidence type="ECO:0000256" key="7">
    <source>
        <dbReference type="RuleBase" id="RU365068"/>
    </source>
</evidence>
<dbReference type="PANTHER" id="PTHR24031">
    <property type="entry name" value="RNA HELICASE"/>
    <property type="match status" value="1"/>
</dbReference>
<evidence type="ECO:0000256" key="8">
    <source>
        <dbReference type="SAM" id="MobiDB-lite"/>
    </source>
</evidence>
<dbReference type="PROSITE" id="PS00039">
    <property type="entry name" value="DEAD_ATP_HELICASE"/>
    <property type="match status" value="1"/>
</dbReference>
<dbReference type="InterPro" id="IPR001650">
    <property type="entry name" value="Helicase_C-like"/>
</dbReference>
<feature type="compositionally biased region" description="Basic and acidic residues" evidence="8">
    <location>
        <begin position="43"/>
        <end position="58"/>
    </location>
</feature>
<dbReference type="EC" id="3.6.4.13" evidence="7"/>
<dbReference type="GO" id="GO:0005524">
    <property type="term" value="F:ATP binding"/>
    <property type="evidence" value="ECO:0007669"/>
    <property type="project" value="UniProtKB-UniRule"/>
</dbReference>
<keyword evidence="13" id="KW-1185">Reference proteome</keyword>
<dbReference type="SUPFAM" id="SSF52540">
    <property type="entry name" value="P-loop containing nucleoside triphosphate hydrolases"/>
    <property type="match status" value="1"/>
</dbReference>
<feature type="compositionally biased region" description="Low complexity" evidence="8">
    <location>
        <begin position="72"/>
        <end position="83"/>
    </location>
</feature>
<reference evidence="12" key="1">
    <citation type="submission" date="2020-10" db="EMBL/GenBank/DDBJ databases">
        <authorList>
            <person name="Roach M.J.R."/>
        </authorList>
    </citation>
    <scope>NUCLEOTIDE SEQUENCE</scope>
    <source>
        <strain evidence="12">CBS 1945</strain>
    </source>
</reference>
<feature type="domain" description="Helicase ATP-binding" evidence="10">
    <location>
        <begin position="183"/>
        <end position="509"/>
    </location>
</feature>
<feature type="compositionally biased region" description="Acidic residues" evidence="8">
    <location>
        <begin position="33"/>
        <end position="42"/>
    </location>
</feature>
<sequence length="633" mass="72570">MFAARFDPTFGDRKRKISEVESESESEGGHEELEVEIEEEIKEEIKKEIKEEIKKDTQDEITEETQDEKMTDASTTDSTSSDDSVPEEENKGHSSVLDRFNRTMRLQDKIVEADLSKIEEPAVETKDVGPIPQPKLPRDKKLRSREAINRNLNWLTTPEYHNTESTKRFSDLSPKLDERLVSNLKTEFGIEDAFSVQVSVIENVLNAANRNRLNPKPFGDYLINAATGSGKTLAYLIPIVQTLEKRTVPKLRCIILAPTKPLVSQVYSNLLNLIKGFNLNVMMLKNDQSLASEHERYVQNKPDILVSAPGRLVDHLINYNIDLSQLRFLVVDEADRLLNQSFQNWCDLLVSKIEKDQKLDGGADFYNSFSIRCVKMILSATLTTNSERLSHLKLFKPDLVVINDSEELVNELYQLPPNLDEYYIRVPEALSFYKPLILLHLFMSQDDLKTHGLVFTKSNESAIRLSRLMELLVSRKVVGSSDQVNILSVNSSIRTQERQKVFKKFDKEGGILISTDLVSRGLNFDSIKFVMNYDLPLSTKEYIHRVGRTARANKPGKALTFCFGEGEYRWFKKLVYSGGVINRHQKTVNEIKFVRKEDMTGEGIEFAVDLDDKQKKDYEETLKKLESEVFQRH</sequence>
<dbReference type="InterPro" id="IPR011545">
    <property type="entry name" value="DEAD/DEAH_box_helicase_dom"/>
</dbReference>
<dbReference type="SMART" id="SM00490">
    <property type="entry name" value="HELICc"/>
    <property type="match status" value="1"/>
</dbReference>
<dbReference type="GO" id="GO:0003723">
    <property type="term" value="F:RNA binding"/>
    <property type="evidence" value="ECO:0007669"/>
    <property type="project" value="UniProtKB-UniRule"/>
</dbReference>
<organism evidence="12 13">
    <name type="scientific">Eeniella nana</name>
    <name type="common">Yeast</name>
    <name type="synonym">Brettanomyces nanus</name>
    <dbReference type="NCBI Taxonomy" id="13502"/>
    <lineage>
        <taxon>Eukaryota</taxon>
        <taxon>Fungi</taxon>
        <taxon>Dikarya</taxon>
        <taxon>Ascomycota</taxon>
        <taxon>Saccharomycotina</taxon>
        <taxon>Pichiomycetes</taxon>
        <taxon>Pichiales</taxon>
        <taxon>Pichiaceae</taxon>
        <taxon>Brettanomyces</taxon>
    </lineage>
</organism>
<evidence type="ECO:0000259" key="11">
    <source>
        <dbReference type="PROSITE" id="PS51194"/>
    </source>
</evidence>
<keyword evidence="2 6" id="KW-0378">Hydrolase</keyword>
<feature type="domain" description="Helicase ATP-binding" evidence="9">
    <location>
        <begin position="212"/>
        <end position="400"/>
    </location>
</feature>
<dbReference type="OrthoDB" id="3370at2759"/>
<evidence type="ECO:0000259" key="10">
    <source>
        <dbReference type="PROSITE" id="PS51193"/>
    </source>
</evidence>
<dbReference type="CDD" id="cd17956">
    <property type="entry name" value="DEADc_DDX51"/>
    <property type="match status" value="1"/>
</dbReference>
<evidence type="ECO:0000256" key="2">
    <source>
        <dbReference type="ARBA" id="ARBA00022801"/>
    </source>
</evidence>
<evidence type="ECO:0000313" key="12">
    <source>
        <dbReference type="EMBL" id="QPG76786.1"/>
    </source>
</evidence>
<dbReference type="Pfam" id="PF00270">
    <property type="entry name" value="DEAD"/>
    <property type="match status" value="1"/>
</dbReference>
<dbReference type="PROSITE" id="PS51194">
    <property type="entry name" value="HELICASE_CTER"/>
    <property type="match status" value="1"/>
</dbReference>
<dbReference type="GeneID" id="62197580"/>
<evidence type="ECO:0000256" key="3">
    <source>
        <dbReference type="ARBA" id="ARBA00022806"/>
    </source>
</evidence>
<dbReference type="AlphaFoldDB" id="A0A875S628"/>
<dbReference type="GO" id="GO:0003724">
    <property type="term" value="F:RNA helicase activity"/>
    <property type="evidence" value="ECO:0007669"/>
    <property type="project" value="UniProtKB-EC"/>
</dbReference>
<keyword evidence="5 7" id="KW-0694">RNA-binding</keyword>
<feature type="domain" description="Helicase C-terminal" evidence="11">
    <location>
        <begin position="418"/>
        <end position="599"/>
    </location>
</feature>